<dbReference type="EMBL" id="FOOI01000007">
    <property type="protein sequence ID" value="SFG62821.1"/>
    <property type="molecule type" value="Genomic_DNA"/>
</dbReference>
<dbReference type="RefSeq" id="WP_092883645.1">
    <property type="nucleotide sequence ID" value="NZ_FOOI01000007.1"/>
</dbReference>
<dbReference type="STRING" id="504797.SAMN05421678_107138"/>
<keyword evidence="9" id="KW-1185">Reference proteome</keyword>
<evidence type="ECO:0000256" key="4">
    <source>
        <dbReference type="ARBA" id="ARBA00023717"/>
    </source>
</evidence>
<dbReference type="Pfam" id="PF00378">
    <property type="entry name" value="ECH_1"/>
    <property type="match status" value="1"/>
</dbReference>
<comment type="catalytic activity">
    <reaction evidence="4">
        <text>a 4-saturated-(3S)-3-hydroxyacyl-CoA = a (3E)-enoyl-CoA + H2O</text>
        <dbReference type="Rhea" id="RHEA:20724"/>
        <dbReference type="ChEBI" id="CHEBI:15377"/>
        <dbReference type="ChEBI" id="CHEBI:58521"/>
        <dbReference type="ChEBI" id="CHEBI:137480"/>
        <dbReference type="EC" id="4.2.1.17"/>
    </reaction>
</comment>
<evidence type="ECO:0000313" key="6">
    <source>
        <dbReference type="EMBL" id="NYH83032.1"/>
    </source>
</evidence>
<dbReference type="GO" id="GO:0004300">
    <property type="term" value="F:enoyl-CoA hydratase activity"/>
    <property type="evidence" value="ECO:0007669"/>
    <property type="project" value="UniProtKB-EC"/>
</dbReference>
<dbReference type="SUPFAM" id="SSF52096">
    <property type="entry name" value="ClpP/crotonase"/>
    <property type="match status" value="1"/>
</dbReference>
<dbReference type="CDD" id="cd06558">
    <property type="entry name" value="crotonase-like"/>
    <property type="match status" value="1"/>
</dbReference>
<evidence type="ECO:0000313" key="7">
    <source>
        <dbReference type="EMBL" id="SFG62821.1"/>
    </source>
</evidence>
<dbReference type="GO" id="GO:0006635">
    <property type="term" value="P:fatty acid beta-oxidation"/>
    <property type="evidence" value="ECO:0007669"/>
    <property type="project" value="TreeGrafter"/>
</dbReference>
<evidence type="ECO:0000313" key="8">
    <source>
        <dbReference type="Proteomes" id="UP000199052"/>
    </source>
</evidence>
<feature type="compositionally biased region" description="Low complexity" evidence="5">
    <location>
        <begin position="8"/>
        <end position="25"/>
    </location>
</feature>
<feature type="region of interest" description="Disordered" evidence="5">
    <location>
        <begin position="1"/>
        <end position="25"/>
    </location>
</feature>
<evidence type="ECO:0000256" key="2">
    <source>
        <dbReference type="ARBA" id="ARBA00023239"/>
    </source>
</evidence>
<evidence type="ECO:0000256" key="5">
    <source>
        <dbReference type="SAM" id="MobiDB-lite"/>
    </source>
</evidence>
<protein>
    <submittedName>
        <fullName evidence="7">Enoyl-CoA hydratase/carnithine racemase</fullName>
    </submittedName>
</protein>
<dbReference type="Gene3D" id="3.90.226.10">
    <property type="entry name" value="2-enoyl-CoA Hydratase, Chain A, domain 1"/>
    <property type="match status" value="1"/>
</dbReference>
<evidence type="ECO:0000256" key="3">
    <source>
        <dbReference type="ARBA" id="ARBA00023709"/>
    </source>
</evidence>
<name>A0A1I2TKD7_9ACTN</name>
<dbReference type="PANTHER" id="PTHR11941">
    <property type="entry name" value="ENOYL-COA HYDRATASE-RELATED"/>
    <property type="match status" value="1"/>
</dbReference>
<dbReference type="Proteomes" id="UP000199052">
    <property type="component" value="Unassembled WGS sequence"/>
</dbReference>
<dbReference type="EMBL" id="JACBZA010000001">
    <property type="protein sequence ID" value="NYH83032.1"/>
    <property type="molecule type" value="Genomic_DNA"/>
</dbReference>
<dbReference type="InterPro" id="IPR029045">
    <property type="entry name" value="ClpP/crotonase-like_dom_sf"/>
</dbReference>
<dbReference type="AlphaFoldDB" id="A0A1I2TKD7"/>
<evidence type="ECO:0000256" key="1">
    <source>
        <dbReference type="ARBA" id="ARBA00005254"/>
    </source>
</evidence>
<accession>A0A1I2TKD7</accession>
<dbReference type="Proteomes" id="UP000533017">
    <property type="component" value="Unassembled WGS sequence"/>
</dbReference>
<evidence type="ECO:0000313" key="9">
    <source>
        <dbReference type="Proteomes" id="UP000533017"/>
    </source>
</evidence>
<reference evidence="6 9" key="2">
    <citation type="submission" date="2020-07" db="EMBL/GenBank/DDBJ databases">
        <title>Sequencing the genomes of 1000 actinobacteria strains.</title>
        <authorList>
            <person name="Klenk H.-P."/>
        </authorList>
    </citation>
    <scope>NUCLEOTIDE SEQUENCE [LARGE SCALE GENOMIC DNA]</scope>
    <source>
        <strain evidence="6 9">DSM 45117</strain>
    </source>
</reference>
<keyword evidence="2" id="KW-0456">Lyase</keyword>
<dbReference type="PANTHER" id="PTHR11941:SF54">
    <property type="entry name" value="ENOYL-COA HYDRATASE, MITOCHONDRIAL"/>
    <property type="match status" value="1"/>
</dbReference>
<dbReference type="OrthoDB" id="4608673at2"/>
<comment type="similarity">
    <text evidence="1">Belongs to the enoyl-CoA hydratase/isomerase family.</text>
</comment>
<organism evidence="7 8">
    <name type="scientific">Actinopolymorpha cephalotaxi</name>
    <dbReference type="NCBI Taxonomy" id="504797"/>
    <lineage>
        <taxon>Bacteria</taxon>
        <taxon>Bacillati</taxon>
        <taxon>Actinomycetota</taxon>
        <taxon>Actinomycetes</taxon>
        <taxon>Propionibacteriales</taxon>
        <taxon>Actinopolymorphaceae</taxon>
        <taxon>Actinopolymorpha</taxon>
    </lineage>
</organism>
<gene>
    <name evidence="6" type="ORF">FHR37_001883</name>
    <name evidence="7" type="ORF">SAMN05421678_107138</name>
</gene>
<dbReference type="NCBIfam" id="NF004796">
    <property type="entry name" value="PRK06144.1"/>
    <property type="match status" value="1"/>
</dbReference>
<dbReference type="Gene3D" id="1.10.12.10">
    <property type="entry name" value="Lyase 2-enoyl-coa Hydratase, Chain A, domain 2"/>
    <property type="match status" value="1"/>
</dbReference>
<dbReference type="InterPro" id="IPR001753">
    <property type="entry name" value="Enoyl-CoA_hydra/iso"/>
</dbReference>
<reference evidence="7 8" key="1">
    <citation type="submission" date="2016-10" db="EMBL/GenBank/DDBJ databases">
        <authorList>
            <person name="de Groot N.N."/>
        </authorList>
    </citation>
    <scope>NUCLEOTIDE SEQUENCE [LARGE SCALE GENOMIC DNA]</scope>
    <source>
        <strain evidence="7 8">CPCC 202808</strain>
    </source>
</reference>
<proteinExistence type="inferred from homology"/>
<comment type="catalytic activity">
    <reaction evidence="3">
        <text>a (3S)-3-hydroxyacyl-CoA = a (2E)-enoyl-CoA + H2O</text>
        <dbReference type="Rhea" id="RHEA:16105"/>
        <dbReference type="ChEBI" id="CHEBI:15377"/>
        <dbReference type="ChEBI" id="CHEBI:57318"/>
        <dbReference type="ChEBI" id="CHEBI:58856"/>
        <dbReference type="EC" id="4.2.1.17"/>
    </reaction>
</comment>
<sequence length="280" mass="29450">MSDAEPSGTTGATGATGATRATGATKDLLVERDGPVLRVTFNRPERRNAMTWAMYDGLLAACAQAESDTEIRVMVVRGAGDEAFVAGTDIGQFAEFTGGDAGVAYERRMTRLLEAVAGVRVPTVAVITGYCVGAGLAIAASCDLRIAARGARFGVPIARTVGNCLSTGTVALLVDNLGPARTLDMVLRARLLDETEVAAAGFLSQVCELEEVDTAAEALVARLVEHAPLTMWATKQAVCRIMAARVPDDTDLVHRVYDSADFRAGVAAFVAKRRPTWTGT</sequence>
<dbReference type="InterPro" id="IPR014748">
    <property type="entry name" value="Enoyl-CoA_hydra_C"/>
</dbReference>